<dbReference type="PANTHER" id="PTHR43669">
    <property type="entry name" value="5-KETO-D-GLUCONATE 5-REDUCTASE"/>
    <property type="match status" value="1"/>
</dbReference>
<dbReference type="Gene3D" id="3.40.50.720">
    <property type="entry name" value="NAD(P)-binding Rossmann-like Domain"/>
    <property type="match status" value="1"/>
</dbReference>
<dbReference type="GO" id="GO:0008667">
    <property type="term" value="F:2,3-dihydro-2,3-dihydroxybenzoate dehydrogenase activity"/>
    <property type="evidence" value="ECO:0007669"/>
    <property type="project" value="UniProtKB-UniRule"/>
</dbReference>
<dbReference type="AlphaFoldDB" id="A0A379M2V6"/>
<dbReference type="PROSITE" id="PS00061">
    <property type="entry name" value="ADH_SHORT"/>
    <property type="match status" value="1"/>
</dbReference>
<dbReference type="Proteomes" id="UP000254569">
    <property type="component" value="Unassembled WGS sequence"/>
</dbReference>
<reference evidence="5 6" key="1">
    <citation type="submission" date="2018-06" db="EMBL/GenBank/DDBJ databases">
        <authorList>
            <consortium name="Pathogen Informatics"/>
            <person name="Doyle S."/>
        </authorList>
    </citation>
    <scope>NUCLEOTIDE SEQUENCE [LARGE SCALE GENOMIC DNA]</scope>
    <source>
        <strain evidence="5 6">NCTC13296</strain>
    </source>
</reference>
<keyword evidence="2 5" id="KW-0560">Oxidoreductase</keyword>
<dbReference type="NCBIfam" id="TIGR04316">
    <property type="entry name" value="dhbA_paeA"/>
    <property type="match status" value="1"/>
</dbReference>
<dbReference type="InterPro" id="IPR057326">
    <property type="entry name" value="KR_dom"/>
</dbReference>
<accession>A0A379M2V6</accession>
<evidence type="ECO:0000256" key="2">
    <source>
        <dbReference type="ARBA" id="ARBA00023002"/>
    </source>
</evidence>
<dbReference type="SUPFAM" id="SSF51735">
    <property type="entry name" value="NAD(P)-binding Rossmann-fold domains"/>
    <property type="match status" value="1"/>
</dbReference>
<dbReference type="RefSeq" id="WP_115311535.1">
    <property type="nucleotide sequence ID" value="NZ_CP101467.1"/>
</dbReference>
<comment type="similarity">
    <text evidence="1">Belongs to the short-chain dehydrogenases/reductases (SDR) family.</text>
</comment>
<name>A0A379M2V6_9NOCA</name>
<dbReference type="EMBL" id="UGVI01000001">
    <property type="protein sequence ID" value="SUE16651.1"/>
    <property type="molecule type" value="Genomic_DNA"/>
</dbReference>
<evidence type="ECO:0000256" key="3">
    <source>
        <dbReference type="NCBIfam" id="TIGR04316"/>
    </source>
</evidence>
<dbReference type="InterPro" id="IPR020904">
    <property type="entry name" value="Sc_DH/Rdtase_CS"/>
</dbReference>
<dbReference type="InterPro" id="IPR002347">
    <property type="entry name" value="SDR_fam"/>
</dbReference>
<dbReference type="PANTHER" id="PTHR43669:SF3">
    <property type="entry name" value="ALCOHOL DEHYDROGENASE, PUTATIVE (AFU_ORTHOLOGUE AFUA_3G03445)-RELATED"/>
    <property type="match status" value="1"/>
</dbReference>
<sequence>MTETPAPQSPAPRDPVTLVVGAAQGIGRATAETLARAGHRLVLVDRNAEGLGRTAALLGDSVPTYAVDIRDHDAVAYAVDSIESEHGPIEHLAHVAGVFTTGSVLDSDPEDWQHMFDVNVTGLLSVLRSVGRAMRERQSGSIVVVGSNSAGVPRMGMGAYGSSKAAATMIVRILGLELGPYGIRANIVAPGSTDTAMQRSLWADPNDDTGARGAIEGDLSQFKVGIPLGRIAEPTDIAEAIEFLLSDRARHITMQALYVDGGATLRA</sequence>
<dbReference type="Pfam" id="PF13561">
    <property type="entry name" value="adh_short_C2"/>
    <property type="match status" value="1"/>
</dbReference>
<dbReference type="InterPro" id="IPR003560">
    <property type="entry name" value="DHB_DH"/>
</dbReference>
<evidence type="ECO:0000313" key="6">
    <source>
        <dbReference type="Proteomes" id="UP000254569"/>
    </source>
</evidence>
<dbReference type="GO" id="GO:0019290">
    <property type="term" value="P:siderophore biosynthetic process"/>
    <property type="evidence" value="ECO:0007669"/>
    <property type="project" value="InterPro"/>
</dbReference>
<dbReference type="FunFam" id="3.40.50.720:FF:000084">
    <property type="entry name" value="Short-chain dehydrogenase reductase"/>
    <property type="match status" value="1"/>
</dbReference>
<protein>
    <recommendedName>
        <fullName evidence="3">2,3-dihydro-2,3-dihydroxybenzoate dehydrogenase</fullName>
        <ecNumber evidence="3">1.3.1.28</ecNumber>
    </recommendedName>
</protein>
<keyword evidence="6" id="KW-1185">Reference proteome</keyword>
<organism evidence="5 6">
    <name type="scientific">Rhodococcus gordoniae</name>
    <dbReference type="NCBI Taxonomy" id="223392"/>
    <lineage>
        <taxon>Bacteria</taxon>
        <taxon>Bacillati</taxon>
        <taxon>Actinomycetota</taxon>
        <taxon>Actinomycetes</taxon>
        <taxon>Mycobacteriales</taxon>
        <taxon>Nocardiaceae</taxon>
        <taxon>Rhodococcus</taxon>
    </lineage>
</organism>
<proteinExistence type="inferred from homology"/>
<feature type="domain" description="Ketoreductase" evidence="4">
    <location>
        <begin position="15"/>
        <end position="193"/>
    </location>
</feature>
<dbReference type="OrthoDB" id="9803333at2"/>
<dbReference type="EC" id="1.3.1.28" evidence="3"/>
<dbReference type="SMART" id="SM00822">
    <property type="entry name" value="PKS_KR"/>
    <property type="match status" value="1"/>
</dbReference>
<evidence type="ECO:0000313" key="5">
    <source>
        <dbReference type="EMBL" id="SUE16651.1"/>
    </source>
</evidence>
<evidence type="ECO:0000259" key="4">
    <source>
        <dbReference type="SMART" id="SM00822"/>
    </source>
</evidence>
<dbReference type="PRINTS" id="PR01397">
    <property type="entry name" value="DHBDHDRGNASE"/>
</dbReference>
<gene>
    <name evidence="5" type="primary">dhbA</name>
    <name evidence="5" type="ORF">NCTC13296_03538</name>
</gene>
<evidence type="ECO:0000256" key="1">
    <source>
        <dbReference type="ARBA" id="ARBA00006484"/>
    </source>
</evidence>
<dbReference type="InterPro" id="IPR036291">
    <property type="entry name" value="NAD(P)-bd_dom_sf"/>
</dbReference>